<name>W9JHR7_FUSOX</name>
<feature type="compositionally biased region" description="Polar residues" evidence="1">
    <location>
        <begin position="189"/>
        <end position="200"/>
    </location>
</feature>
<reference evidence="2" key="1">
    <citation type="submission" date="2011-06" db="EMBL/GenBank/DDBJ databases">
        <title>The Genome Sequence of Fusarium oxysporum Fo47.</title>
        <authorList>
            <consortium name="The Broad Institute Genome Sequencing Platform"/>
            <person name="Ma L.-J."/>
            <person name="Gale L.R."/>
            <person name="Schwartz D.C."/>
            <person name="Zhou S."/>
            <person name="Corby-Kistler H."/>
            <person name="Young S.K."/>
            <person name="Zeng Q."/>
            <person name="Gargeya S."/>
            <person name="Fitzgerald M."/>
            <person name="Haas B."/>
            <person name="Abouelleil A."/>
            <person name="Alvarado L."/>
            <person name="Arachchi H.M."/>
            <person name="Berlin A."/>
            <person name="Brown A."/>
            <person name="Chapman S.B."/>
            <person name="Chen Z."/>
            <person name="Dunbar C."/>
            <person name="Freedman E."/>
            <person name="Gearin G."/>
            <person name="Gellesch M."/>
            <person name="Goldberg J."/>
            <person name="Griggs A."/>
            <person name="Gujja S."/>
            <person name="Heiman D."/>
            <person name="Howarth C."/>
            <person name="Larson L."/>
            <person name="Lui A."/>
            <person name="MacDonald P.J.P."/>
            <person name="Mehta T."/>
            <person name="Montmayeur A."/>
            <person name="Murphy C."/>
            <person name="Neiman D."/>
            <person name="Pearson M."/>
            <person name="Priest M."/>
            <person name="Roberts A."/>
            <person name="Saif S."/>
            <person name="Shea T."/>
            <person name="Shenoy N."/>
            <person name="Sisk P."/>
            <person name="Stolte C."/>
            <person name="Sykes S."/>
            <person name="Wortman J."/>
            <person name="Nusbaum C."/>
            <person name="Birren B."/>
        </authorList>
    </citation>
    <scope>NUCLEOTIDE SEQUENCE [LARGE SCALE GENOMIC DNA]</scope>
    <source>
        <strain evidence="2">Fo47</strain>
    </source>
</reference>
<feature type="compositionally biased region" description="Polar residues" evidence="1">
    <location>
        <begin position="389"/>
        <end position="404"/>
    </location>
</feature>
<reference evidence="2" key="2">
    <citation type="submission" date="2012-06" db="EMBL/GenBank/DDBJ databases">
        <title>Annotation of the Genome Sequence of Fusarium oxysporum Fo47.</title>
        <authorList>
            <consortium name="The Broad Institute Genomics Platform"/>
            <person name="Ma L.-J."/>
            <person name="Corby-Kistler H."/>
            <person name="Broz K."/>
            <person name="Gale L.R."/>
            <person name="Jonkers W."/>
            <person name="O'Donnell K."/>
            <person name="Ploetz R."/>
            <person name="Steinberg C."/>
            <person name="Schwartz D.C."/>
            <person name="VanEtten H."/>
            <person name="Zhou S."/>
            <person name="Young S.K."/>
            <person name="Zeng Q."/>
            <person name="Gargeya S."/>
            <person name="Fitzgerald M."/>
            <person name="Abouelleil A."/>
            <person name="Alvarado L."/>
            <person name="Chapman S.B."/>
            <person name="Gainer-Dewar J."/>
            <person name="Goldberg J."/>
            <person name="Griggs A."/>
            <person name="Gujja S."/>
            <person name="Hansen M."/>
            <person name="Howarth C."/>
            <person name="Imamovic A."/>
            <person name="Ireland A."/>
            <person name="Larimer J."/>
            <person name="McCowan C."/>
            <person name="Murphy C."/>
            <person name="Pearson M."/>
            <person name="Poon T.W."/>
            <person name="Priest M."/>
            <person name="Roberts A."/>
            <person name="Saif S."/>
            <person name="Shea T."/>
            <person name="Sykes S."/>
            <person name="Wortman J."/>
            <person name="Nusbaum C."/>
            <person name="Birren B."/>
        </authorList>
    </citation>
    <scope>NUCLEOTIDE SEQUENCE</scope>
    <source>
        <strain evidence="2">Fo47</strain>
    </source>
</reference>
<dbReference type="VEuPathDB" id="FungiDB:FOZG_17282"/>
<feature type="region of interest" description="Disordered" evidence="1">
    <location>
        <begin position="165"/>
        <end position="200"/>
    </location>
</feature>
<proteinExistence type="predicted"/>
<dbReference type="EMBL" id="JH717916">
    <property type="protein sequence ID" value="EWZ28983.1"/>
    <property type="molecule type" value="Genomic_DNA"/>
</dbReference>
<dbReference type="Proteomes" id="UP000030766">
    <property type="component" value="Unassembled WGS sequence"/>
</dbReference>
<gene>
    <name evidence="2" type="ORF">FOZG_17282</name>
</gene>
<evidence type="ECO:0000256" key="1">
    <source>
        <dbReference type="SAM" id="MobiDB-lite"/>
    </source>
</evidence>
<dbReference type="HOGENOM" id="CLU_664000_0_0_1"/>
<organism evidence="2">
    <name type="scientific">Fusarium oxysporum Fo47</name>
    <dbReference type="NCBI Taxonomy" id="660027"/>
    <lineage>
        <taxon>Eukaryota</taxon>
        <taxon>Fungi</taxon>
        <taxon>Dikarya</taxon>
        <taxon>Ascomycota</taxon>
        <taxon>Pezizomycotina</taxon>
        <taxon>Sordariomycetes</taxon>
        <taxon>Hypocreomycetidae</taxon>
        <taxon>Hypocreales</taxon>
        <taxon>Nectriaceae</taxon>
        <taxon>Fusarium</taxon>
        <taxon>Fusarium oxysporum species complex</taxon>
    </lineage>
</organism>
<accession>W9JHR7</accession>
<evidence type="ECO:0000313" key="2">
    <source>
        <dbReference type="EMBL" id="EWZ28983.1"/>
    </source>
</evidence>
<feature type="compositionally biased region" description="Low complexity" evidence="1">
    <location>
        <begin position="365"/>
        <end position="381"/>
    </location>
</feature>
<feature type="region of interest" description="Disordered" evidence="1">
    <location>
        <begin position="360"/>
        <end position="414"/>
    </location>
</feature>
<sequence length="414" mass="44750">MDDAFWAVPTWPTNIMDTFDQTFLSWNTDYAPKGANSLFSGGPGFSSTISSAYALETPPQTVAPQVTDTTSFPMNITKTSGFPEDIDPSDVMFELSKINLDLHIRIAAIKKNKTTLDFDSIVYQKSPLSIDNITLAEFSIIVSQEFLIVLTKLLNTRPCTDQLCASPTTKVSSPKPLESQHRKDKNKFQDVSTPPLSHPSATLKSLPAPTVLIITSILIQLVSIYELILDHLTTRIERIPTEPLTPIPGLTFGGRPLATACTQCMTFSELLATLLKGIERVLGIIPISEGRKVVHNKRLDLRFAQSQAAVMDSSTMILPAAPDRFDLGIHTPVNLSRGARAALLQNNPAAVIGTIGVSPGPGRMAQTPSSPANPATTAAATEGAERVSPASNFEQGPISINESANDLARERMEE</sequence>
<dbReference type="AlphaFoldDB" id="W9JHR7"/>
<protein>
    <submittedName>
        <fullName evidence="2">Uncharacterized protein</fullName>
    </submittedName>
</protein>